<dbReference type="Proteomes" id="UP000535838">
    <property type="component" value="Unassembled WGS sequence"/>
</dbReference>
<gene>
    <name evidence="2" type="ORF">H7B67_15935</name>
</gene>
<dbReference type="RefSeq" id="WP_185120824.1">
    <property type="nucleotide sequence ID" value="NZ_JACJVQ010000013.1"/>
</dbReference>
<comment type="caution">
    <text evidence="2">The sequence shown here is derived from an EMBL/GenBank/DDBJ whole genome shotgun (WGS) entry which is preliminary data.</text>
</comment>
<organism evidence="2 3">
    <name type="scientific">Cohnella thailandensis</name>
    <dbReference type="NCBI Taxonomy" id="557557"/>
    <lineage>
        <taxon>Bacteria</taxon>
        <taxon>Bacillati</taxon>
        <taxon>Bacillota</taxon>
        <taxon>Bacilli</taxon>
        <taxon>Bacillales</taxon>
        <taxon>Paenibacillaceae</taxon>
        <taxon>Cohnella</taxon>
    </lineage>
</organism>
<accession>A0A841T3C7</accession>
<evidence type="ECO:0000313" key="2">
    <source>
        <dbReference type="EMBL" id="MBB6635611.1"/>
    </source>
</evidence>
<keyword evidence="1" id="KW-0812">Transmembrane</keyword>
<dbReference type="EMBL" id="JACJVQ010000013">
    <property type="protein sequence ID" value="MBB6635611.1"/>
    <property type="molecule type" value="Genomic_DNA"/>
</dbReference>
<keyword evidence="3" id="KW-1185">Reference proteome</keyword>
<feature type="transmembrane region" description="Helical" evidence="1">
    <location>
        <begin position="54"/>
        <end position="72"/>
    </location>
</feature>
<reference evidence="2 3" key="1">
    <citation type="submission" date="2020-08" db="EMBL/GenBank/DDBJ databases">
        <title>Cohnella phylogeny.</title>
        <authorList>
            <person name="Dunlap C."/>
        </authorList>
    </citation>
    <scope>NUCLEOTIDE SEQUENCE [LARGE SCALE GENOMIC DNA]</scope>
    <source>
        <strain evidence="2 3">DSM 25241</strain>
    </source>
</reference>
<feature type="transmembrane region" description="Helical" evidence="1">
    <location>
        <begin position="217"/>
        <end position="240"/>
    </location>
</feature>
<evidence type="ECO:0000256" key="1">
    <source>
        <dbReference type="SAM" id="Phobius"/>
    </source>
</evidence>
<feature type="transmembrane region" description="Helical" evidence="1">
    <location>
        <begin position="27"/>
        <end position="48"/>
    </location>
</feature>
<evidence type="ECO:0000313" key="3">
    <source>
        <dbReference type="Proteomes" id="UP000535838"/>
    </source>
</evidence>
<keyword evidence="1" id="KW-1133">Transmembrane helix</keyword>
<feature type="transmembrane region" description="Helical" evidence="1">
    <location>
        <begin position="102"/>
        <end position="126"/>
    </location>
</feature>
<name>A0A841T3C7_9BACL</name>
<dbReference type="Pfam" id="PF12730">
    <property type="entry name" value="ABC2_membrane_4"/>
    <property type="match status" value="1"/>
</dbReference>
<sequence length="246" mass="27238">MNNGQFAFLIRHELKLESCKRFARSWYWIYIAAVAVVLFVAVAIWGGAEGLKSEYLLLFSFGLPFVFCMIAFQKLKREWTGNTLGWWLALPYPRSRLLLAKLAASFGLAVGISVLFFAGVAIVETFNLLVHRLGFGGFGKFVKLELHFLLILVVITPIMQALGLLIAAVSKSSLRPLTPLLWITFGLFGNVLNYLNGPADIEHGEAWGLFGGSVTGWIWLAVPVIWLVAALLFAGAVNVCKKYLVL</sequence>
<protein>
    <submittedName>
        <fullName evidence="2">ABC transporter permease</fullName>
    </submittedName>
</protein>
<feature type="transmembrane region" description="Helical" evidence="1">
    <location>
        <begin position="180"/>
        <end position="197"/>
    </location>
</feature>
<dbReference type="AlphaFoldDB" id="A0A841T3C7"/>
<keyword evidence="1" id="KW-0472">Membrane</keyword>
<feature type="transmembrane region" description="Helical" evidence="1">
    <location>
        <begin position="146"/>
        <end position="168"/>
    </location>
</feature>
<proteinExistence type="predicted"/>